<evidence type="ECO:0000313" key="2">
    <source>
        <dbReference type="Proteomes" id="UP000325313"/>
    </source>
</evidence>
<dbReference type="Proteomes" id="UP000325313">
    <property type="component" value="Unassembled WGS sequence"/>
</dbReference>
<organism evidence="1 2">
    <name type="scientific">Puccinia graminis f. sp. tritici</name>
    <dbReference type="NCBI Taxonomy" id="56615"/>
    <lineage>
        <taxon>Eukaryota</taxon>
        <taxon>Fungi</taxon>
        <taxon>Dikarya</taxon>
        <taxon>Basidiomycota</taxon>
        <taxon>Pucciniomycotina</taxon>
        <taxon>Pucciniomycetes</taxon>
        <taxon>Pucciniales</taxon>
        <taxon>Pucciniaceae</taxon>
        <taxon>Puccinia</taxon>
    </lineage>
</organism>
<accession>A0A5B0SJS5</accession>
<evidence type="ECO:0000313" key="1">
    <source>
        <dbReference type="EMBL" id="KAA1138221.1"/>
    </source>
</evidence>
<protein>
    <submittedName>
        <fullName evidence="1">Uncharacterized protein</fullName>
    </submittedName>
</protein>
<sequence>MFSQCKTGSGNACKRSRALRLRAISFKSRSNPAEVLHTPDLRNRQVRLHTSLSPTLHTPSCKLYPFEVRLHATLDLVTASLHPPSSSPS</sequence>
<name>A0A5B0SJS5_PUCGR</name>
<gene>
    <name evidence="1" type="ORF">PGTUg99_021077</name>
</gene>
<dbReference type="EMBL" id="VDEP01000003">
    <property type="protein sequence ID" value="KAA1138221.1"/>
    <property type="molecule type" value="Genomic_DNA"/>
</dbReference>
<proteinExistence type="predicted"/>
<reference evidence="1 2" key="1">
    <citation type="submission" date="2019-05" db="EMBL/GenBank/DDBJ databases">
        <title>Emergence of the Ug99 lineage of the wheat stem rust pathogen through somatic hybridization.</title>
        <authorList>
            <person name="Li F."/>
            <person name="Upadhyaya N.M."/>
            <person name="Sperschneider J."/>
            <person name="Matny O."/>
            <person name="Nguyen-Phuc H."/>
            <person name="Mago R."/>
            <person name="Raley C."/>
            <person name="Miller M.E."/>
            <person name="Silverstein K.A.T."/>
            <person name="Henningsen E."/>
            <person name="Hirsch C.D."/>
            <person name="Visser B."/>
            <person name="Pretorius Z.A."/>
            <person name="Steffenson B.J."/>
            <person name="Schwessinger B."/>
            <person name="Dodds P.N."/>
            <person name="Figueroa M."/>
        </authorList>
    </citation>
    <scope>NUCLEOTIDE SEQUENCE [LARGE SCALE GENOMIC DNA]</scope>
    <source>
        <strain evidence="1 2">Ug99</strain>
    </source>
</reference>
<dbReference type="AlphaFoldDB" id="A0A5B0SJS5"/>
<comment type="caution">
    <text evidence="1">The sequence shown here is derived from an EMBL/GenBank/DDBJ whole genome shotgun (WGS) entry which is preliminary data.</text>
</comment>